<gene>
    <name evidence="1 3" type="ORF">C17G1.14</name>
    <name evidence="1" type="ORF">CELE_C17G1.14</name>
</gene>
<dbReference type="RefSeq" id="NP_001263966.1">
    <property type="nucleotide sequence ID" value="NM_001277037.2"/>
</dbReference>
<dbReference type="Bgee" id="WBGene00219544">
    <property type="expression patterns" value="Expressed in larva and 1 other cell type or tissue"/>
</dbReference>
<reference evidence="1 2" key="1">
    <citation type="journal article" date="1998" name="Science">
        <title>Genome sequence of the nematode C. elegans: a platform for investigating biology.</title>
        <authorList>
            <consortium name="The C. elegans sequencing consortium"/>
            <person name="Sulson J.E."/>
            <person name="Waterston R."/>
        </authorList>
    </citation>
    <scope>NUCLEOTIDE SEQUENCE [LARGE SCALE GENOMIC DNA]</scope>
    <source>
        <strain evidence="1 2">Bristol N2</strain>
    </source>
</reference>
<dbReference type="EMBL" id="BX284606">
    <property type="protein sequence ID" value="CCM09398.1"/>
    <property type="molecule type" value="Genomic_DNA"/>
</dbReference>
<protein>
    <submittedName>
        <fullName evidence="1">Uncharacterized protein</fullName>
    </submittedName>
</protein>
<sequence length="53" mass="6050">MRILNKYSQLYPTLTNRSSSCLLGLMISLLIDGGHSSRRPLFFTTTRLFDGQE</sequence>
<dbReference type="KEGG" id="cel:CELE_C17G1.14"/>
<dbReference type="AGR" id="WB:WBGene00219544"/>
<dbReference type="CTD" id="24104219"/>
<keyword evidence="2" id="KW-1185">Reference proteome</keyword>
<organism evidence="1 2">
    <name type="scientific">Caenorhabditis elegans</name>
    <dbReference type="NCBI Taxonomy" id="6239"/>
    <lineage>
        <taxon>Eukaryota</taxon>
        <taxon>Metazoa</taxon>
        <taxon>Ecdysozoa</taxon>
        <taxon>Nematoda</taxon>
        <taxon>Chromadorea</taxon>
        <taxon>Rhabditida</taxon>
        <taxon>Rhabditina</taxon>
        <taxon>Rhabditomorpha</taxon>
        <taxon>Rhabditoidea</taxon>
        <taxon>Rhabditidae</taxon>
        <taxon>Peloderinae</taxon>
        <taxon>Caenorhabditis</taxon>
    </lineage>
</organism>
<dbReference type="WormBase" id="C17G1.14">
    <property type="protein sequence ID" value="CE47757"/>
    <property type="gene ID" value="WBGene00219544"/>
</dbReference>
<dbReference type="OrthoDB" id="5853760at2759"/>
<dbReference type="Proteomes" id="UP000001940">
    <property type="component" value="Chromosome X"/>
</dbReference>
<dbReference type="InParanoid" id="J7S138"/>
<evidence type="ECO:0000313" key="3">
    <source>
        <dbReference type="WormBase" id="C17G1.14"/>
    </source>
</evidence>
<proteinExistence type="predicted"/>
<dbReference type="GeneID" id="24104219"/>
<evidence type="ECO:0000313" key="1">
    <source>
        <dbReference type="EMBL" id="CCM09398.1"/>
    </source>
</evidence>
<dbReference type="HOGENOM" id="CLU_3070706_0_0_1"/>
<dbReference type="AlphaFoldDB" id="J7S138"/>
<dbReference type="PaxDb" id="6239-C17G1.14"/>
<evidence type="ECO:0000313" key="2">
    <source>
        <dbReference type="Proteomes" id="UP000001940"/>
    </source>
</evidence>
<name>J7S138_CAEEL</name>
<accession>J7S138</accession>